<dbReference type="SUPFAM" id="SSF52833">
    <property type="entry name" value="Thioredoxin-like"/>
    <property type="match status" value="1"/>
</dbReference>
<dbReference type="PROSITE" id="PS00194">
    <property type="entry name" value="THIOREDOXIN_1"/>
    <property type="match status" value="1"/>
</dbReference>
<dbReference type="InterPro" id="IPR017937">
    <property type="entry name" value="Thioredoxin_CS"/>
</dbReference>
<proteinExistence type="predicted"/>
<dbReference type="Gene3D" id="3.40.30.10">
    <property type="entry name" value="Glutaredoxin"/>
    <property type="match status" value="1"/>
</dbReference>
<reference evidence="3" key="1">
    <citation type="submission" date="2021-01" db="EMBL/GenBank/DDBJ databases">
        <authorList>
            <person name="Corre E."/>
            <person name="Pelletier E."/>
            <person name="Niang G."/>
            <person name="Scheremetjew M."/>
            <person name="Finn R."/>
            <person name="Kale V."/>
            <person name="Holt S."/>
            <person name="Cochrane G."/>
            <person name="Meng A."/>
            <person name="Brown T."/>
            <person name="Cohen L."/>
        </authorList>
    </citation>
    <scope>NUCLEOTIDE SEQUENCE</scope>
    <source>
        <strain evidence="3">CCCM811</strain>
    </source>
</reference>
<organism evidence="3">
    <name type="scientific">Lotharella globosa</name>
    <dbReference type="NCBI Taxonomy" id="91324"/>
    <lineage>
        <taxon>Eukaryota</taxon>
        <taxon>Sar</taxon>
        <taxon>Rhizaria</taxon>
        <taxon>Cercozoa</taxon>
        <taxon>Chlorarachniophyceae</taxon>
        <taxon>Lotharella</taxon>
    </lineage>
</organism>
<dbReference type="EMBL" id="HBIV01038022">
    <property type="protein sequence ID" value="CAE0675309.1"/>
    <property type="molecule type" value="Transcribed_RNA"/>
</dbReference>
<evidence type="ECO:0000313" key="3">
    <source>
        <dbReference type="EMBL" id="CAE0675309.1"/>
    </source>
</evidence>
<sequence length="193" mass="20936">MSGMVRLIDPSALSLVFLGSAAIMLLMATRAQPALQGPILQHDAHQEALPYTLKRSGISAGLRQVQGCSGLKYLSKASSTFRLRGGEGKEVKYVKTKAEFDELLKSTDKLIVIDFTATWCGPCQMIAPFFQSISEAHPNVVFVKVDVDANDETAQACGIKAMPTFQFYKNGEKVHEITGASETKLATAINEHS</sequence>
<protein>
    <recommendedName>
        <fullName evidence="2">Thioredoxin domain-containing protein</fullName>
    </recommendedName>
</protein>
<dbReference type="PRINTS" id="PR00421">
    <property type="entry name" value="THIOREDOXIN"/>
</dbReference>
<evidence type="ECO:0000256" key="1">
    <source>
        <dbReference type="ARBA" id="ARBA00023157"/>
    </source>
</evidence>
<dbReference type="FunFam" id="3.40.30.10:FF:000245">
    <property type="entry name" value="Thioredoxin"/>
    <property type="match status" value="1"/>
</dbReference>
<keyword evidence="1" id="KW-1015">Disulfide bond</keyword>
<dbReference type="NCBIfam" id="TIGR01068">
    <property type="entry name" value="thioredoxin"/>
    <property type="match status" value="1"/>
</dbReference>
<dbReference type="CDD" id="cd02947">
    <property type="entry name" value="TRX_family"/>
    <property type="match status" value="1"/>
</dbReference>
<dbReference type="PROSITE" id="PS51352">
    <property type="entry name" value="THIOREDOXIN_2"/>
    <property type="match status" value="1"/>
</dbReference>
<feature type="domain" description="Thioredoxin" evidence="2">
    <location>
        <begin position="72"/>
        <end position="193"/>
    </location>
</feature>
<dbReference type="GO" id="GO:0015035">
    <property type="term" value="F:protein-disulfide reductase activity"/>
    <property type="evidence" value="ECO:0007669"/>
    <property type="project" value="InterPro"/>
</dbReference>
<dbReference type="Pfam" id="PF00085">
    <property type="entry name" value="Thioredoxin"/>
    <property type="match status" value="1"/>
</dbReference>
<dbReference type="InterPro" id="IPR005746">
    <property type="entry name" value="Thioredoxin"/>
</dbReference>
<dbReference type="InterPro" id="IPR013766">
    <property type="entry name" value="Thioredoxin_domain"/>
</dbReference>
<dbReference type="PANTHER" id="PTHR46115">
    <property type="entry name" value="THIOREDOXIN-LIKE PROTEIN 1"/>
    <property type="match status" value="1"/>
</dbReference>
<evidence type="ECO:0000259" key="2">
    <source>
        <dbReference type="PROSITE" id="PS51352"/>
    </source>
</evidence>
<gene>
    <name evidence="3" type="ORF">LGLO00237_LOCUS27086</name>
</gene>
<dbReference type="InterPro" id="IPR036249">
    <property type="entry name" value="Thioredoxin-like_sf"/>
</dbReference>
<name>A0A7S4DWP5_9EUKA</name>
<dbReference type="AlphaFoldDB" id="A0A7S4DWP5"/>
<accession>A0A7S4DWP5</accession>